<protein>
    <submittedName>
        <fullName evidence="2">DUF2497 domain-containing protein</fullName>
    </submittedName>
</protein>
<keyword evidence="3" id="KW-1185">Reference proteome</keyword>
<dbReference type="AlphaFoldDB" id="A0A9X2X913"/>
<feature type="region of interest" description="Disordered" evidence="1">
    <location>
        <begin position="1"/>
        <end position="136"/>
    </location>
</feature>
<evidence type="ECO:0000256" key="1">
    <source>
        <dbReference type="SAM" id="MobiDB-lite"/>
    </source>
</evidence>
<organism evidence="2 3">
    <name type="scientific">Chelativorans petroleitrophicus</name>
    <dbReference type="NCBI Taxonomy" id="2975484"/>
    <lineage>
        <taxon>Bacteria</taxon>
        <taxon>Pseudomonadati</taxon>
        <taxon>Pseudomonadota</taxon>
        <taxon>Alphaproteobacteria</taxon>
        <taxon>Hyphomicrobiales</taxon>
        <taxon>Phyllobacteriaceae</taxon>
        <taxon>Chelativorans</taxon>
    </lineage>
</organism>
<dbReference type="Pfam" id="PF10691">
    <property type="entry name" value="DUF2497"/>
    <property type="match status" value="1"/>
</dbReference>
<gene>
    <name evidence="2" type="ORF">NYR54_10335</name>
</gene>
<feature type="compositionally biased region" description="Basic and acidic residues" evidence="1">
    <location>
        <begin position="61"/>
        <end position="75"/>
    </location>
</feature>
<name>A0A9X2X913_9HYPH</name>
<reference evidence="2" key="1">
    <citation type="submission" date="2022-08" db="EMBL/GenBank/DDBJ databases">
        <title>Chelativorans sichuanense sp. nov., a paraffin oil-degrading bacterium isolated from a mixture of oil-based drill cuttings and paddy soil.</title>
        <authorList>
            <person name="Yu J."/>
            <person name="Liu H."/>
            <person name="Chen Q."/>
        </authorList>
    </citation>
    <scope>NUCLEOTIDE SEQUENCE</scope>
    <source>
        <strain evidence="2">SCAU 2101</strain>
    </source>
</reference>
<sequence>MRRIIEDGESGRKEAPAEASAVEEDKEVESFRAGLKPIAPRETSDAAEAPAKGRTGPSALDRLRESLREEEERGMSDTGPAVANDEGCNAARPAITPRLQPVASGGGEEPANALPRVPAAVERQETGEATRRPILSEASGRKVAAAFGELNEALMESRRQSLDQMAEEMLRPMLQEWLDNNLPQLVERLVREEIERIARGT</sequence>
<evidence type="ECO:0000313" key="3">
    <source>
        <dbReference type="Proteomes" id="UP001149009"/>
    </source>
</evidence>
<dbReference type="InterPro" id="IPR019632">
    <property type="entry name" value="DUF2497"/>
</dbReference>
<dbReference type="Proteomes" id="UP001149009">
    <property type="component" value="Unassembled WGS sequence"/>
</dbReference>
<proteinExistence type="predicted"/>
<dbReference type="EMBL" id="JAODNV010000010">
    <property type="protein sequence ID" value="MCT8990684.1"/>
    <property type="molecule type" value="Genomic_DNA"/>
</dbReference>
<accession>A0A9X2X913</accession>
<feature type="compositionally biased region" description="Basic and acidic residues" evidence="1">
    <location>
        <begin position="1"/>
        <end position="16"/>
    </location>
</feature>
<evidence type="ECO:0000313" key="2">
    <source>
        <dbReference type="EMBL" id="MCT8990684.1"/>
    </source>
</evidence>
<feature type="compositionally biased region" description="Basic and acidic residues" evidence="1">
    <location>
        <begin position="122"/>
        <end position="131"/>
    </location>
</feature>
<comment type="caution">
    <text evidence="2">The sequence shown here is derived from an EMBL/GenBank/DDBJ whole genome shotgun (WGS) entry which is preliminary data.</text>
</comment>